<dbReference type="InterPro" id="IPR000182">
    <property type="entry name" value="GNAT_dom"/>
</dbReference>
<dbReference type="InterPro" id="IPR050832">
    <property type="entry name" value="Bact_Acetyltransf"/>
</dbReference>
<dbReference type="GO" id="GO:0016746">
    <property type="term" value="F:acyltransferase activity"/>
    <property type="evidence" value="ECO:0007669"/>
    <property type="project" value="UniProtKB-KW"/>
</dbReference>
<dbReference type="InterPro" id="IPR016181">
    <property type="entry name" value="Acyl_CoA_acyltransferase"/>
</dbReference>
<evidence type="ECO:0000313" key="4">
    <source>
        <dbReference type="EMBL" id="UOA14941.1"/>
    </source>
</evidence>
<evidence type="ECO:0000256" key="2">
    <source>
        <dbReference type="ARBA" id="ARBA00023315"/>
    </source>
</evidence>
<dbReference type="SUPFAM" id="SSF55729">
    <property type="entry name" value="Acyl-CoA N-acyltransferases (Nat)"/>
    <property type="match status" value="1"/>
</dbReference>
<reference evidence="5" key="1">
    <citation type="journal article" date="2022" name="Microorganisms">
        <title>Beyond the ABCs#Discovery of Three New Plasmid Types in Rhodobacterales (RepQ, RepY, RepW).</title>
        <authorList>
            <person name="Freese H.M."/>
            <person name="Ringel V."/>
            <person name="Overmann J."/>
            <person name="Petersen J."/>
        </authorList>
    </citation>
    <scope>NUCLEOTIDE SEQUENCE [LARGE SCALE GENOMIC DNA]</scope>
    <source>
        <strain evidence="5">DSM 109990</strain>
    </source>
</reference>
<evidence type="ECO:0000256" key="1">
    <source>
        <dbReference type="ARBA" id="ARBA00022679"/>
    </source>
</evidence>
<feature type="domain" description="N-acetyltransferase" evidence="3">
    <location>
        <begin position="4"/>
        <end position="171"/>
    </location>
</feature>
<dbReference type="RefSeq" id="WP_243260611.1">
    <property type="nucleotide sequence ID" value="NZ_CP085144.1"/>
</dbReference>
<accession>A0ABY3ZK20</accession>
<dbReference type="PROSITE" id="PS51186">
    <property type="entry name" value="GNAT"/>
    <property type="match status" value="1"/>
</dbReference>
<sequence length="180" mass="19914">MSEIAIRPVTTAADLAAVVDLCWAYRDFLYNFAPTERRIVETFYPHDKYSALMDRLAEEHARPRGIILLAERDGIPLGCGMSHALSNTESEIKRVFVTDAARGTGAGRAICQRLIDQAREDGFAKVYLDTSIAFAPARALYTSLGFIERGAYQPMPEFTRDAICFYELPLTDIPASAGSV</sequence>
<keyword evidence="5" id="KW-1185">Reference proteome</keyword>
<dbReference type="EMBL" id="CP085144">
    <property type="protein sequence ID" value="UOA14941.1"/>
    <property type="molecule type" value="Genomic_DNA"/>
</dbReference>
<dbReference type="PANTHER" id="PTHR43877:SF2">
    <property type="entry name" value="AMINOALKYLPHOSPHONATE N-ACETYLTRANSFERASE-RELATED"/>
    <property type="match status" value="1"/>
</dbReference>
<evidence type="ECO:0000259" key="3">
    <source>
        <dbReference type="PROSITE" id="PS51186"/>
    </source>
</evidence>
<organism evidence="4 5">
    <name type="scientific">Sulfitobacter dubius</name>
    <dbReference type="NCBI Taxonomy" id="218673"/>
    <lineage>
        <taxon>Bacteria</taxon>
        <taxon>Pseudomonadati</taxon>
        <taxon>Pseudomonadota</taxon>
        <taxon>Alphaproteobacteria</taxon>
        <taxon>Rhodobacterales</taxon>
        <taxon>Roseobacteraceae</taxon>
        <taxon>Sulfitobacter</taxon>
    </lineage>
</organism>
<dbReference type="Proteomes" id="UP000831019">
    <property type="component" value="Chromosome"/>
</dbReference>
<dbReference type="EC" id="2.3.1.-" evidence="4"/>
<keyword evidence="1 4" id="KW-0808">Transferase</keyword>
<dbReference type="Gene3D" id="3.40.630.30">
    <property type="match status" value="1"/>
</dbReference>
<protein>
    <submittedName>
        <fullName evidence="4">N-acetyltransferase YsnE</fullName>
        <ecNumber evidence="4">2.3.1.-</ecNumber>
    </submittedName>
</protein>
<dbReference type="PANTHER" id="PTHR43877">
    <property type="entry name" value="AMINOALKYLPHOSPHONATE N-ACETYLTRANSFERASE-RELATED-RELATED"/>
    <property type="match status" value="1"/>
</dbReference>
<dbReference type="CDD" id="cd04301">
    <property type="entry name" value="NAT_SF"/>
    <property type="match status" value="1"/>
</dbReference>
<evidence type="ECO:0000313" key="5">
    <source>
        <dbReference type="Proteomes" id="UP000831019"/>
    </source>
</evidence>
<dbReference type="Pfam" id="PF00583">
    <property type="entry name" value="Acetyltransf_1"/>
    <property type="match status" value="1"/>
</dbReference>
<proteinExistence type="predicted"/>
<gene>
    <name evidence="4" type="primary">ysnE</name>
    <name evidence="4" type="ORF">DSM109990_01759</name>
</gene>
<keyword evidence="2 4" id="KW-0012">Acyltransferase</keyword>
<name>A0ABY3ZK20_9RHOB</name>